<evidence type="ECO:0000313" key="4">
    <source>
        <dbReference type="RefSeq" id="XP_017946866.1"/>
    </source>
</evidence>
<feature type="domain" description="Ig-like" evidence="2">
    <location>
        <begin position="53"/>
        <end position="156"/>
    </location>
</feature>
<protein>
    <submittedName>
        <fullName evidence="4">Uncharacterized protein LOC101732729 isoform X1</fullName>
    </submittedName>
</protein>
<gene>
    <name evidence="5" type="primary">btla</name>
    <name evidence="4" type="synonym">LOC101732729</name>
</gene>
<keyword evidence="1" id="KW-1133">Transmembrane helix</keyword>
<dbReference type="InterPro" id="IPR003599">
    <property type="entry name" value="Ig_sub"/>
</dbReference>
<organism evidence="3 4">
    <name type="scientific">Xenopus tropicalis</name>
    <name type="common">Western clawed frog</name>
    <name type="synonym">Silurana tropicalis</name>
    <dbReference type="NCBI Taxonomy" id="8364"/>
    <lineage>
        <taxon>Eukaryota</taxon>
        <taxon>Metazoa</taxon>
        <taxon>Chordata</taxon>
        <taxon>Craniata</taxon>
        <taxon>Vertebrata</taxon>
        <taxon>Euteleostomi</taxon>
        <taxon>Amphibia</taxon>
        <taxon>Batrachia</taxon>
        <taxon>Anura</taxon>
        <taxon>Pipoidea</taxon>
        <taxon>Pipidae</taxon>
        <taxon>Xenopodinae</taxon>
        <taxon>Xenopus</taxon>
        <taxon>Silurana</taxon>
    </lineage>
</organism>
<dbReference type="GO" id="GO:0038023">
    <property type="term" value="F:signaling receptor activity"/>
    <property type="evidence" value="ECO:0000318"/>
    <property type="project" value="GO_Central"/>
</dbReference>
<dbReference type="InterPro" id="IPR013783">
    <property type="entry name" value="Ig-like_fold"/>
</dbReference>
<keyword evidence="3" id="KW-1185">Reference proteome</keyword>
<dbReference type="OrthoDB" id="9908215at2759"/>
<evidence type="ECO:0000313" key="5">
    <source>
        <dbReference type="Xenbase" id="XB-GENE-29086359"/>
    </source>
</evidence>
<dbReference type="RefSeq" id="XP_017946866.1">
    <property type="nucleotide sequence ID" value="XM_018091377.2"/>
</dbReference>
<keyword evidence="1" id="KW-0472">Membrane</keyword>
<dbReference type="AlphaFoldDB" id="A0A8J0SRD2"/>
<sequence>MEWTGRKENTAVYLLTFVGAQLNDTGYYRCTLTTQSVIGRTVRVEITGSECSPQIHTERNTKYNESVGESLAIQCPVSFCSKELPVVSWCKFVGETCESLSAGPGRLMEWTGRKENTAVYLLTFVGAQLNDTGYYRCTLTTQSVNTVGRTVMVKITGHKERTTAQLPSTTHTRGGCSGVEGSTRLGYWVILLRILIVIGASSLLFYCLGTITANRRFSKTLRRENVTGINASKTPPISAVEPPLDIGSLHTPGPASANEITYNNITAEETCSSVEDSNDKEQNQTA</sequence>
<dbReference type="InterPro" id="IPR007110">
    <property type="entry name" value="Ig-like_dom"/>
</dbReference>
<dbReference type="AGR" id="Xenbase:XB-GENE-29086359"/>
<dbReference type="CTD" id="151888"/>
<dbReference type="InterPro" id="IPR039257">
    <property type="entry name" value="BTLA"/>
</dbReference>
<dbReference type="SMART" id="SM00409">
    <property type="entry name" value="IG"/>
    <property type="match status" value="1"/>
</dbReference>
<dbReference type="KEGG" id="xtr:101732729"/>
<dbReference type="PANTHER" id="PTHR37996">
    <property type="entry name" value="B- AND T-LYMPHOCYTE ATTENUATOR"/>
    <property type="match status" value="1"/>
</dbReference>
<dbReference type="GO" id="GO:0002768">
    <property type="term" value="P:immune response-regulating cell surface receptor signaling pathway"/>
    <property type="evidence" value="ECO:0000318"/>
    <property type="project" value="GO_Central"/>
</dbReference>
<dbReference type="PROSITE" id="PS50835">
    <property type="entry name" value="IG_LIKE"/>
    <property type="match status" value="2"/>
</dbReference>
<dbReference type="SUPFAM" id="SSF48726">
    <property type="entry name" value="Immunoglobulin"/>
    <property type="match status" value="1"/>
</dbReference>
<dbReference type="PANTHER" id="PTHR37996:SF1">
    <property type="entry name" value="B- AND T-LYMPHOCYTE ATTENUATOR"/>
    <property type="match status" value="1"/>
</dbReference>
<evidence type="ECO:0000256" key="1">
    <source>
        <dbReference type="SAM" id="Phobius"/>
    </source>
</evidence>
<feature type="transmembrane region" description="Helical" evidence="1">
    <location>
        <begin position="185"/>
        <end position="213"/>
    </location>
</feature>
<dbReference type="Proteomes" id="UP000008143">
    <property type="component" value="Chromosome 2"/>
</dbReference>
<dbReference type="Xenbase" id="XB-GENE-29086359">
    <property type="gene designation" value="btla"/>
</dbReference>
<evidence type="ECO:0000313" key="3">
    <source>
        <dbReference type="Proteomes" id="UP000008143"/>
    </source>
</evidence>
<evidence type="ECO:0000259" key="2">
    <source>
        <dbReference type="PROSITE" id="PS50835"/>
    </source>
</evidence>
<dbReference type="GeneID" id="101732729"/>
<accession>A0A8J0SRD2</accession>
<reference evidence="4" key="1">
    <citation type="submission" date="2025-08" db="UniProtKB">
        <authorList>
            <consortium name="RefSeq"/>
        </authorList>
    </citation>
    <scope>IDENTIFICATION</scope>
    <source>
        <strain evidence="4">Nigerian</strain>
        <tissue evidence="4">Liver and blood</tissue>
    </source>
</reference>
<keyword evidence="1" id="KW-0812">Transmembrane</keyword>
<feature type="domain" description="Ig-like" evidence="2">
    <location>
        <begin position="1"/>
        <end position="47"/>
    </location>
</feature>
<dbReference type="Gene3D" id="2.60.40.10">
    <property type="entry name" value="Immunoglobulins"/>
    <property type="match status" value="1"/>
</dbReference>
<dbReference type="InterPro" id="IPR036179">
    <property type="entry name" value="Ig-like_dom_sf"/>
</dbReference>
<dbReference type="OMA" id="LCMSILA"/>
<dbReference type="GO" id="GO:0005886">
    <property type="term" value="C:plasma membrane"/>
    <property type="evidence" value="ECO:0000318"/>
    <property type="project" value="GO_Central"/>
</dbReference>
<name>A0A8J0SRD2_XENTR</name>
<proteinExistence type="predicted"/>